<sequence>MLWLLVRSAPHTLPISRRVRFLSQIPYIFHVAADWAGKPFDDSEPSPPKKKFPSNSAIGSWRDKTVCSHITSKLRSTGEDFLFYTNARQNSGMFLGVADGVGSWSDRGIDPSIFSQALMYYAHEHCQNGKAGEPTSGTSQEKEMTPLECMQLAYDDVLADDFVEAGSSTACLVSLNASGILQSSNLGDSGFCIIRSSSLFYNSPSQTHYFNCPRQLSKLMSPGGADKGVIKDFPSAAHNCSARLRDGDIIILYTDGLSDNVFPGKPAMLLGVLLNFWTAEIVKICTLARSDSSPEQTQAQIIAQHLIHYARLCMFSDRVSPFETEARRNRLFWRGGKVDECVT</sequence>
<keyword evidence="1" id="KW-0464">Manganese</keyword>
<evidence type="ECO:0000256" key="1">
    <source>
        <dbReference type="RuleBase" id="RU366020"/>
    </source>
</evidence>
<protein>
    <recommendedName>
        <fullName evidence="1">Protein phosphatase</fullName>
        <ecNumber evidence="1">3.1.3.16</ecNumber>
    </recommendedName>
</protein>
<dbReference type="SUPFAM" id="SSF81606">
    <property type="entry name" value="PP2C-like"/>
    <property type="match status" value="1"/>
</dbReference>
<comment type="catalytic activity">
    <reaction evidence="1">
        <text>O-phospho-L-seryl-[protein] + H2O = L-seryl-[protein] + phosphate</text>
        <dbReference type="Rhea" id="RHEA:20629"/>
        <dbReference type="Rhea" id="RHEA-COMP:9863"/>
        <dbReference type="Rhea" id="RHEA-COMP:11604"/>
        <dbReference type="ChEBI" id="CHEBI:15377"/>
        <dbReference type="ChEBI" id="CHEBI:29999"/>
        <dbReference type="ChEBI" id="CHEBI:43474"/>
        <dbReference type="ChEBI" id="CHEBI:83421"/>
        <dbReference type="EC" id="3.1.3.16"/>
    </reaction>
</comment>
<organism evidence="3 4">
    <name type="scientific">Mycena pura</name>
    <dbReference type="NCBI Taxonomy" id="153505"/>
    <lineage>
        <taxon>Eukaryota</taxon>
        <taxon>Fungi</taxon>
        <taxon>Dikarya</taxon>
        <taxon>Basidiomycota</taxon>
        <taxon>Agaricomycotina</taxon>
        <taxon>Agaricomycetes</taxon>
        <taxon>Agaricomycetidae</taxon>
        <taxon>Agaricales</taxon>
        <taxon>Marasmiineae</taxon>
        <taxon>Mycenaceae</taxon>
        <taxon>Mycena</taxon>
    </lineage>
</organism>
<dbReference type="InterPro" id="IPR036457">
    <property type="entry name" value="PPM-type-like_dom_sf"/>
</dbReference>
<dbReference type="PANTHER" id="PTHR12320:SF1">
    <property type="entry name" value="PROTEIN PHOSPHATASE PTC7 HOMOLOG"/>
    <property type="match status" value="1"/>
</dbReference>
<dbReference type="AlphaFoldDB" id="A0AAD6VWB0"/>
<comment type="cofactor">
    <cofactor evidence="1">
        <name>Mn(2+)</name>
        <dbReference type="ChEBI" id="CHEBI:29035"/>
    </cofactor>
</comment>
<dbReference type="Gene3D" id="3.60.40.10">
    <property type="entry name" value="PPM-type phosphatase domain"/>
    <property type="match status" value="1"/>
</dbReference>
<dbReference type="EC" id="3.1.3.16" evidence="1"/>
<reference evidence="3" key="1">
    <citation type="submission" date="2023-03" db="EMBL/GenBank/DDBJ databases">
        <title>Massive genome expansion in bonnet fungi (Mycena s.s.) driven by repeated elements and novel gene families across ecological guilds.</title>
        <authorList>
            <consortium name="Lawrence Berkeley National Laboratory"/>
            <person name="Harder C.B."/>
            <person name="Miyauchi S."/>
            <person name="Viragh M."/>
            <person name="Kuo A."/>
            <person name="Thoen E."/>
            <person name="Andreopoulos B."/>
            <person name="Lu D."/>
            <person name="Skrede I."/>
            <person name="Drula E."/>
            <person name="Henrissat B."/>
            <person name="Morin E."/>
            <person name="Kohler A."/>
            <person name="Barry K."/>
            <person name="LaButti K."/>
            <person name="Morin E."/>
            <person name="Salamov A."/>
            <person name="Lipzen A."/>
            <person name="Mereny Z."/>
            <person name="Hegedus B."/>
            <person name="Baldrian P."/>
            <person name="Stursova M."/>
            <person name="Weitz H."/>
            <person name="Taylor A."/>
            <person name="Grigoriev I.V."/>
            <person name="Nagy L.G."/>
            <person name="Martin F."/>
            <person name="Kauserud H."/>
        </authorList>
    </citation>
    <scope>NUCLEOTIDE SEQUENCE</scope>
    <source>
        <strain evidence="3">9144</strain>
    </source>
</reference>
<comment type="similarity">
    <text evidence="1">Belongs to the PP2C family.</text>
</comment>
<keyword evidence="4" id="KW-1185">Reference proteome</keyword>
<keyword evidence="1" id="KW-0904">Protein phosphatase</keyword>
<evidence type="ECO:0000313" key="3">
    <source>
        <dbReference type="EMBL" id="KAJ7219268.1"/>
    </source>
</evidence>
<name>A0AAD6VWB0_9AGAR</name>
<dbReference type="EMBL" id="JARJCW010000011">
    <property type="protein sequence ID" value="KAJ7219268.1"/>
    <property type="molecule type" value="Genomic_DNA"/>
</dbReference>
<accession>A0AAD6VWB0</accession>
<keyword evidence="1" id="KW-0460">Magnesium</keyword>
<keyword evidence="1" id="KW-0479">Metal-binding</keyword>
<dbReference type="PANTHER" id="PTHR12320">
    <property type="entry name" value="PROTEIN PHOSPHATASE 2C"/>
    <property type="match status" value="1"/>
</dbReference>
<evidence type="ECO:0000313" key="4">
    <source>
        <dbReference type="Proteomes" id="UP001219525"/>
    </source>
</evidence>
<proteinExistence type="inferred from homology"/>
<keyword evidence="1" id="KW-0378">Hydrolase</keyword>
<dbReference type="PROSITE" id="PS51746">
    <property type="entry name" value="PPM_2"/>
    <property type="match status" value="1"/>
</dbReference>
<dbReference type="Proteomes" id="UP001219525">
    <property type="component" value="Unassembled WGS sequence"/>
</dbReference>
<evidence type="ECO:0000259" key="2">
    <source>
        <dbReference type="PROSITE" id="PS51746"/>
    </source>
</evidence>
<dbReference type="InterPro" id="IPR001932">
    <property type="entry name" value="PPM-type_phosphatase-like_dom"/>
</dbReference>
<gene>
    <name evidence="3" type="ORF">GGX14DRAFT_435451</name>
</gene>
<dbReference type="GO" id="GO:0046872">
    <property type="term" value="F:metal ion binding"/>
    <property type="evidence" value="ECO:0007669"/>
    <property type="project" value="UniProtKB-UniRule"/>
</dbReference>
<comment type="catalytic activity">
    <reaction evidence="1">
        <text>O-phospho-L-threonyl-[protein] + H2O = L-threonyl-[protein] + phosphate</text>
        <dbReference type="Rhea" id="RHEA:47004"/>
        <dbReference type="Rhea" id="RHEA-COMP:11060"/>
        <dbReference type="Rhea" id="RHEA-COMP:11605"/>
        <dbReference type="ChEBI" id="CHEBI:15377"/>
        <dbReference type="ChEBI" id="CHEBI:30013"/>
        <dbReference type="ChEBI" id="CHEBI:43474"/>
        <dbReference type="ChEBI" id="CHEBI:61977"/>
        <dbReference type="EC" id="3.1.3.16"/>
    </reaction>
</comment>
<comment type="caution">
    <text evidence="3">The sequence shown here is derived from an EMBL/GenBank/DDBJ whole genome shotgun (WGS) entry which is preliminary data.</text>
</comment>
<feature type="domain" description="PPM-type phosphatase" evidence="2">
    <location>
        <begin position="65"/>
        <end position="343"/>
    </location>
</feature>
<dbReference type="GO" id="GO:0004722">
    <property type="term" value="F:protein serine/threonine phosphatase activity"/>
    <property type="evidence" value="ECO:0007669"/>
    <property type="project" value="UniProtKB-EC"/>
</dbReference>
<comment type="cofactor">
    <cofactor evidence="1">
        <name>Mg(2+)</name>
        <dbReference type="ChEBI" id="CHEBI:18420"/>
    </cofactor>
</comment>
<dbReference type="InterPro" id="IPR039123">
    <property type="entry name" value="PPTC7"/>
</dbReference>